<reference evidence="1 2" key="1">
    <citation type="journal article" date="2009" name="Nature">
        <title>The Sorghum bicolor genome and the diversification of grasses.</title>
        <authorList>
            <person name="Paterson A.H."/>
            <person name="Bowers J.E."/>
            <person name="Bruggmann R."/>
            <person name="Dubchak I."/>
            <person name="Grimwood J."/>
            <person name="Gundlach H."/>
            <person name="Haberer G."/>
            <person name="Hellsten U."/>
            <person name="Mitros T."/>
            <person name="Poliakov A."/>
            <person name="Schmutz J."/>
            <person name="Spannagl M."/>
            <person name="Tang H."/>
            <person name="Wang X."/>
            <person name="Wicker T."/>
            <person name="Bharti A.K."/>
            <person name="Chapman J."/>
            <person name="Feltus F.A."/>
            <person name="Gowik U."/>
            <person name="Grigoriev I.V."/>
            <person name="Lyons E."/>
            <person name="Maher C.A."/>
            <person name="Martis M."/>
            <person name="Narechania A."/>
            <person name="Otillar R.P."/>
            <person name="Penning B.W."/>
            <person name="Salamov A.A."/>
            <person name="Wang Y."/>
            <person name="Zhang L."/>
            <person name="Carpita N.C."/>
            <person name="Freeling M."/>
            <person name="Gingle A.R."/>
            <person name="Hash C.T."/>
            <person name="Keller B."/>
            <person name="Klein P."/>
            <person name="Kresovich S."/>
            <person name="McCann M.C."/>
            <person name="Ming R."/>
            <person name="Peterson D.G."/>
            <person name="Mehboob-ur-Rahman"/>
            <person name="Ware D."/>
            <person name="Westhoff P."/>
            <person name="Mayer K.F."/>
            <person name="Messing J."/>
            <person name="Rokhsar D.S."/>
        </authorList>
    </citation>
    <scope>NUCLEOTIDE SEQUENCE [LARGE SCALE GENOMIC DNA]</scope>
    <source>
        <strain evidence="2">cv. BTx623</strain>
    </source>
</reference>
<name>A0A1B6PD65_SORBI</name>
<organism evidence="1 2">
    <name type="scientific">Sorghum bicolor</name>
    <name type="common">Sorghum</name>
    <name type="synonym">Sorghum vulgare</name>
    <dbReference type="NCBI Taxonomy" id="4558"/>
    <lineage>
        <taxon>Eukaryota</taxon>
        <taxon>Viridiplantae</taxon>
        <taxon>Streptophyta</taxon>
        <taxon>Embryophyta</taxon>
        <taxon>Tracheophyta</taxon>
        <taxon>Spermatophyta</taxon>
        <taxon>Magnoliopsida</taxon>
        <taxon>Liliopsida</taxon>
        <taxon>Poales</taxon>
        <taxon>Poaceae</taxon>
        <taxon>PACMAD clade</taxon>
        <taxon>Panicoideae</taxon>
        <taxon>Andropogonodae</taxon>
        <taxon>Andropogoneae</taxon>
        <taxon>Sorghinae</taxon>
        <taxon>Sorghum</taxon>
    </lineage>
</organism>
<gene>
    <name evidence="1" type="ORF">SORBI_3008G119200</name>
</gene>
<dbReference type="EMBL" id="CM000767">
    <property type="protein sequence ID" value="KXG23621.1"/>
    <property type="molecule type" value="Genomic_DNA"/>
</dbReference>
<sequence>MCAASGRGELEGGLWEEANYGWGKVLGLVRLGAGRSRTCVGVAGRVLYAGTKGWGGFLSSPSGGGQGHVHISTSFFLLHAGTGAGVDAYEGLASGH</sequence>
<dbReference type="Gramene" id="KXG23621">
    <property type="protein sequence ID" value="KXG23621"/>
    <property type="gene ID" value="SORBI_3008G119200"/>
</dbReference>
<accession>A0A1B6PD65</accession>
<evidence type="ECO:0000313" key="1">
    <source>
        <dbReference type="EMBL" id="KXG23621.1"/>
    </source>
</evidence>
<evidence type="ECO:0000313" key="2">
    <source>
        <dbReference type="Proteomes" id="UP000000768"/>
    </source>
</evidence>
<reference evidence="2" key="2">
    <citation type="journal article" date="2018" name="Plant J.">
        <title>The Sorghum bicolor reference genome: improved assembly, gene annotations, a transcriptome atlas, and signatures of genome organization.</title>
        <authorList>
            <person name="McCormick R.F."/>
            <person name="Truong S.K."/>
            <person name="Sreedasyam A."/>
            <person name="Jenkins J."/>
            <person name="Shu S."/>
            <person name="Sims D."/>
            <person name="Kennedy M."/>
            <person name="Amirebrahimi M."/>
            <person name="Weers B.D."/>
            <person name="McKinley B."/>
            <person name="Mattison A."/>
            <person name="Morishige D.T."/>
            <person name="Grimwood J."/>
            <person name="Schmutz J."/>
            <person name="Mullet J.E."/>
        </authorList>
    </citation>
    <scope>NUCLEOTIDE SEQUENCE [LARGE SCALE GENOMIC DNA]</scope>
    <source>
        <strain evidence="2">cv. BTx623</strain>
    </source>
</reference>
<dbReference type="AlphaFoldDB" id="A0A1B6PD65"/>
<protein>
    <submittedName>
        <fullName evidence="1">Uncharacterized protein</fullName>
    </submittedName>
</protein>
<keyword evidence="2" id="KW-1185">Reference proteome</keyword>
<proteinExistence type="predicted"/>
<dbReference type="InParanoid" id="A0A1B6PD65"/>
<dbReference type="Proteomes" id="UP000000768">
    <property type="component" value="Chromosome 8"/>
</dbReference>